<protein>
    <submittedName>
        <fullName evidence="2">Cu/Ag efflux protein CusF</fullName>
    </submittedName>
</protein>
<dbReference type="InterPro" id="IPR042230">
    <property type="entry name" value="CusF_sf"/>
</dbReference>
<proteinExistence type="predicted"/>
<comment type="caution">
    <text evidence="2">The sequence shown here is derived from an EMBL/GenBank/DDBJ whole genome shotgun (WGS) entry which is preliminary data.</text>
</comment>
<accession>A0A840GF15</accession>
<keyword evidence="3" id="KW-1185">Reference proteome</keyword>
<evidence type="ECO:0000256" key="1">
    <source>
        <dbReference type="SAM" id="SignalP"/>
    </source>
</evidence>
<sequence length="111" mass="11615">MKKLLVATAIACVSGAFTAPLMAADMAHMEHGTMHAAPAAQLADGLVKKVDKAAGTVTLAHGPLNGMPGMTMAFRVKESAWLDQLKAGQKIRFAAEELKGAMTVVRIEVAQ</sequence>
<organism evidence="2 3">
    <name type="scientific">Rhodocyclus tenuis</name>
    <name type="common">Rhodospirillum tenue</name>
    <dbReference type="NCBI Taxonomy" id="1066"/>
    <lineage>
        <taxon>Bacteria</taxon>
        <taxon>Pseudomonadati</taxon>
        <taxon>Pseudomonadota</taxon>
        <taxon>Betaproteobacteria</taxon>
        <taxon>Rhodocyclales</taxon>
        <taxon>Rhodocyclaceae</taxon>
        <taxon>Rhodocyclus</taxon>
    </lineage>
</organism>
<reference evidence="2 3" key="1">
    <citation type="submission" date="2020-08" db="EMBL/GenBank/DDBJ databases">
        <title>Genome sequencing of Purple Non-Sulfur Bacteria from various extreme environments.</title>
        <authorList>
            <person name="Mayer M."/>
        </authorList>
    </citation>
    <scope>NUCLEOTIDE SEQUENCE [LARGE SCALE GENOMIC DNA]</scope>
    <source>
        <strain evidence="2 3">2761</strain>
    </source>
</reference>
<dbReference type="Gene3D" id="2.40.50.320">
    <property type="entry name" value="Copper binding periplasmic protein CusF"/>
    <property type="match status" value="1"/>
</dbReference>
<dbReference type="Pfam" id="PF11604">
    <property type="entry name" value="CusF_Ec"/>
    <property type="match status" value="1"/>
</dbReference>
<dbReference type="AlphaFoldDB" id="A0A840GF15"/>
<evidence type="ECO:0000313" key="3">
    <source>
        <dbReference type="Proteomes" id="UP000587070"/>
    </source>
</evidence>
<dbReference type="RefSeq" id="WP_153115644.1">
    <property type="nucleotide sequence ID" value="NZ_JACIGE010000004.1"/>
</dbReference>
<name>A0A840GF15_RHOTE</name>
<gene>
    <name evidence="2" type="ORF">GGD90_001508</name>
</gene>
<dbReference type="InterPro" id="IPR021647">
    <property type="entry name" value="CusF_Ec"/>
</dbReference>
<feature type="signal peptide" evidence="1">
    <location>
        <begin position="1"/>
        <end position="23"/>
    </location>
</feature>
<dbReference type="EMBL" id="JACIGE010000004">
    <property type="protein sequence ID" value="MBB4247142.1"/>
    <property type="molecule type" value="Genomic_DNA"/>
</dbReference>
<keyword evidence="1" id="KW-0732">Signal</keyword>
<feature type="chain" id="PRO_5032303031" evidence="1">
    <location>
        <begin position="24"/>
        <end position="111"/>
    </location>
</feature>
<evidence type="ECO:0000313" key="2">
    <source>
        <dbReference type="EMBL" id="MBB4247142.1"/>
    </source>
</evidence>
<dbReference type="OrthoDB" id="9180744at2"/>
<dbReference type="Proteomes" id="UP000587070">
    <property type="component" value="Unassembled WGS sequence"/>
</dbReference>